<dbReference type="PANTHER" id="PTHR45080:SF8">
    <property type="entry name" value="IG-LIKE DOMAIN-CONTAINING PROTEIN"/>
    <property type="match status" value="1"/>
</dbReference>
<dbReference type="GO" id="GO:0005886">
    <property type="term" value="C:plasma membrane"/>
    <property type="evidence" value="ECO:0007669"/>
    <property type="project" value="TreeGrafter"/>
</dbReference>
<dbReference type="PANTHER" id="PTHR45080">
    <property type="entry name" value="CONTACTIN 5"/>
    <property type="match status" value="1"/>
</dbReference>
<dbReference type="InterPro" id="IPR013098">
    <property type="entry name" value="Ig_I-set"/>
</dbReference>
<dbReference type="InterPro" id="IPR003598">
    <property type="entry name" value="Ig_sub2"/>
</dbReference>
<dbReference type="Pfam" id="PF07679">
    <property type="entry name" value="I-set"/>
    <property type="match status" value="1"/>
</dbReference>
<evidence type="ECO:0000256" key="4">
    <source>
        <dbReference type="ARBA" id="ARBA00023319"/>
    </source>
</evidence>
<dbReference type="STRING" id="131310.A0A0N4ZBH3"/>
<keyword evidence="3" id="KW-1015">Disulfide bond</keyword>
<dbReference type="AlphaFoldDB" id="A0A0N4ZBH3"/>
<dbReference type="InterPro" id="IPR036179">
    <property type="entry name" value="Ig-like_dom_sf"/>
</dbReference>
<dbReference type="Pfam" id="PF13927">
    <property type="entry name" value="Ig_3"/>
    <property type="match status" value="1"/>
</dbReference>
<dbReference type="InterPro" id="IPR050958">
    <property type="entry name" value="Cell_Adh-Cytoskel_Orgn"/>
</dbReference>
<dbReference type="SMART" id="SM00408">
    <property type="entry name" value="IGc2"/>
    <property type="match status" value="2"/>
</dbReference>
<dbReference type="SMART" id="SM00409">
    <property type="entry name" value="IG"/>
    <property type="match status" value="2"/>
</dbReference>
<dbReference type="InterPro" id="IPR003599">
    <property type="entry name" value="Ig_sub"/>
</dbReference>
<evidence type="ECO:0000256" key="1">
    <source>
        <dbReference type="ARBA" id="ARBA00022729"/>
    </source>
</evidence>
<evidence type="ECO:0000259" key="5">
    <source>
        <dbReference type="PROSITE" id="PS50835"/>
    </source>
</evidence>
<accession>A0A0N4ZBH3</accession>
<evidence type="ECO:0000256" key="3">
    <source>
        <dbReference type="ARBA" id="ARBA00023157"/>
    </source>
</evidence>
<reference evidence="7" key="1">
    <citation type="submission" date="2017-02" db="UniProtKB">
        <authorList>
            <consortium name="WormBaseParasite"/>
        </authorList>
    </citation>
    <scope>IDENTIFICATION</scope>
</reference>
<evidence type="ECO:0000313" key="7">
    <source>
        <dbReference type="WBParaSite" id="PTRK_0000488500.1"/>
    </source>
</evidence>
<protein>
    <submittedName>
        <fullName evidence="7">Ig-like domain-containing protein</fullName>
    </submittedName>
</protein>
<proteinExistence type="predicted"/>
<dbReference type="PROSITE" id="PS50835">
    <property type="entry name" value="IG_LIKE"/>
    <property type="match status" value="2"/>
</dbReference>
<dbReference type="Proteomes" id="UP000038045">
    <property type="component" value="Unplaced"/>
</dbReference>
<keyword evidence="4" id="KW-0393">Immunoglobulin domain</keyword>
<feature type="domain" description="Ig-like" evidence="5">
    <location>
        <begin position="14"/>
        <end position="104"/>
    </location>
</feature>
<sequence length="210" mass="23057">MIILFPIKFFVDAPKFIVKPDSSTVIDNTKVSFFCRADGNPLPSIVWRLNGESISNPRVTVKTLQNGFSTLRIEPAVLSDANTSVSCIADNGVRQPIKTTALLTVLPIDKTPEGFPKVESHPILKSVEQGKTAHVSCRVTGDPRPKILWLRDMMPIDIRTSSRYSVSTLGNPGALMIQQAREEDQGKYECVARNGHGVVHSKAAQLYVKG</sequence>
<name>A0A0N4ZBH3_PARTI</name>
<keyword evidence="6" id="KW-1185">Reference proteome</keyword>
<organism evidence="6 7">
    <name type="scientific">Parastrongyloides trichosuri</name>
    <name type="common">Possum-specific nematode worm</name>
    <dbReference type="NCBI Taxonomy" id="131310"/>
    <lineage>
        <taxon>Eukaryota</taxon>
        <taxon>Metazoa</taxon>
        <taxon>Ecdysozoa</taxon>
        <taxon>Nematoda</taxon>
        <taxon>Chromadorea</taxon>
        <taxon>Rhabditida</taxon>
        <taxon>Tylenchina</taxon>
        <taxon>Panagrolaimomorpha</taxon>
        <taxon>Strongyloidoidea</taxon>
        <taxon>Strongyloididae</taxon>
        <taxon>Parastrongyloides</taxon>
    </lineage>
</organism>
<evidence type="ECO:0000313" key="6">
    <source>
        <dbReference type="Proteomes" id="UP000038045"/>
    </source>
</evidence>
<dbReference type="Gene3D" id="2.60.40.10">
    <property type="entry name" value="Immunoglobulins"/>
    <property type="match status" value="2"/>
</dbReference>
<dbReference type="FunFam" id="2.60.40.10:FF:000032">
    <property type="entry name" value="palladin isoform X1"/>
    <property type="match status" value="2"/>
</dbReference>
<dbReference type="CDD" id="cd00096">
    <property type="entry name" value="Ig"/>
    <property type="match status" value="1"/>
</dbReference>
<dbReference type="GO" id="GO:0007156">
    <property type="term" value="P:homophilic cell adhesion via plasma membrane adhesion molecules"/>
    <property type="evidence" value="ECO:0007669"/>
    <property type="project" value="TreeGrafter"/>
</dbReference>
<keyword evidence="1" id="KW-0732">Signal</keyword>
<feature type="domain" description="Ig-like" evidence="5">
    <location>
        <begin position="116"/>
        <end position="207"/>
    </location>
</feature>
<dbReference type="WBParaSite" id="PTRK_0000488500.1">
    <property type="protein sequence ID" value="PTRK_0000488500.1"/>
    <property type="gene ID" value="PTRK_0000488500"/>
</dbReference>
<keyword evidence="2" id="KW-0677">Repeat</keyword>
<dbReference type="InterPro" id="IPR007110">
    <property type="entry name" value="Ig-like_dom"/>
</dbReference>
<dbReference type="SUPFAM" id="SSF48726">
    <property type="entry name" value="Immunoglobulin"/>
    <property type="match status" value="2"/>
</dbReference>
<evidence type="ECO:0000256" key="2">
    <source>
        <dbReference type="ARBA" id="ARBA00022737"/>
    </source>
</evidence>
<dbReference type="InterPro" id="IPR013783">
    <property type="entry name" value="Ig-like_fold"/>
</dbReference>